<organism evidence="1 2">
    <name type="scientific">Candidatus Scybalocola faecigallinarum</name>
    <dbReference type="NCBI Taxonomy" id="2840941"/>
    <lineage>
        <taxon>Bacteria</taxon>
        <taxon>Bacillati</taxon>
        <taxon>Bacillota</taxon>
        <taxon>Clostridia</taxon>
        <taxon>Lachnospirales</taxon>
        <taxon>Lachnospiraceae</taxon>
        <taxon>Lachnospiraceae incertae sedis</taxon>
        <taxon>Candidatus Scybalocola (ex Gilroy et al. 2021)</taxon>
    </lineage>
</organism>
<evidence type="ECO:0000313" key="1">
    <source>
        <dbReference type="EMBL" id="HIS47445.1"/>
    </source>
</evidence>
<evidence type="ECO:0000313" key="2">
    <source>
        <dbReference type="Proteomes" id="UP000823927"/>
    </source>
</evidence>
<proteinExistence type="predicted"/>
<dbReference type="EMBL" id="DVIT01000028">
    <property type="protein sequence ID" value="HIS47445.1"/>
    <property type="molecule type" value="Genomic_DNA"/>
</dbReference>
<dbReference type="Proteomes" id="UP000823927">
    <property type="component" value="Unassembled WGS sequence"/>
</dbReference>
<accession>A0A9D1JRK6</accession>
<comment type="caution">
    <text evidence="1">The sequence shown here is derived from an EMBL/GenBank/DDBJ whole genome shotgun (WGS) entry which is preliminary data.</text>
</comment>
<name>A0A9D1JRK6_9FIRM</name>
<protein>
    <submittedName>
        <fullName evidence="1">Uncharacterized protein</fullName>
    </submittedName>
</protein>
<reference evidence="1" key="2">
    <citation type="journal article" date="2021" name="PeerJ">
        <title>Extensive microbial diversity within the chicken gut microbiome revealed by metagenomics and culture.</title>
        <authorList>
            <person name="Gilroy R."/>
            <person name="Ravi A."/>
            <person name="Getino M."/>
            <person name="Pursley I."/>
            <person name="Horton D.L."/>
            <person name="Alikhan N.F."/>
            <person name="Baker D."/>
            <person name="Gharbi K."/>
            <person name="Hall N."/>
            <person name="Watson M."/>
            <person name="Adriaenssens E.M."/>
            <person name="Foster-Nyarko E."/>
            <person name="Jarju S."/>
            <person name="Secka A."/>
            <person name="Antonio M."/>
            <person name="Oren A."/>
            <person name="Chaudhuri R.R."/>
            <person name="La Ragione R."/>
            <person name="Hildebrand F."/>
            <person name="Pallen M.J."/>
        </authorList>
    </citation>
    <scope>NUCLEOTIDE SEQUENCE</scope>
    <source>
        <strain evidence="1">CHK178-757</strain>
    </source>
</reference>
<dbReference type="AlphaFoldDB" id="A0A9D1JRK6"/>
<sequence length="175" mass="20512">MSEINIFQIVKQFNRSDFRRSSIPMGLVSGWPCIRQAGKALALTIPYFSRTPGKEKTAIYPIYCSATILIKNPDRLIDFTVYPYQTEWKGIDYTKPAGYFKHKALDDVHTKEEYEALRGQLYDCYDAMAAAIMANRPFEREKEMIRLFSKLMEPGHFPQYLKINKKFYGYFCRDI</sequence>
<reference evidence="1" key="1">
    <citation type="submission" date="2020-10" db="EMBL/GenBank/DDBJ databases">
        <authorList>
            <person name="Gilroy R."/>
        </authorList>
    </citation>
    <scope>NUCLEOTIDE SEQUENCE</scope>
    <source>
        <strain evidence="1">CHK178-757</strain>
    </source>
</reference>
<gene>
    <name evidence="1" type="ORF">IAB46_07795</name>
</gene>